<evidence type="ECO:0000256" key="3">
    <source>
        <dbReference type="ARBA" id="ARBA00022722"/>
    </source>
</evidence>
<evidence type="ECO:0000256" key="1">
    <source>
        <dbReference type="ARBA" id="ARBA00004123"/>
    </source>
</evidence>
<evidence type="ECO:0000259" key="14">
    <source>
        <dbReference type="Pfam" id="PF07522"/>
    </source>
</evidence>
<dbReference type="InterPro" id="IPR011084">
    <property type="entry name" value="DRMBL"/>
</dbReference>
<evidence type="ECO:0000256" key="6">
    <source>
        <dbReference type="ARBA" id="ARBA00022801"/>
    </source>
</evidence>
<dbReference type="GO" id="GO:0035312">
    <property type="term" value="F:5'-3' DNA exonuclease activity"/>
    <property type="evidence" value="ECO:0007669"/>
    <property type="project" value="TreeGrafter"/>
</dbReference>
<keyword evidence="9" id="KW-0234">DNA repair</keyword>
<reference evidence="16" key="1">
    <citation type="journal article" date="2014" name="Proc. Natl. Acad. Sci. U.S.A.">
        <title>Extensive sampling of basidiomycete genomes demonstrates inadequacy of the white-rot/brown-rot paradigm for wood decay fungi.</title>
        <authorList>
            <person name="Riley R."/>
            <person name="Salamov A.A."/>
            <person name="Brown D.W."/>
            <person name="Nagy L.G."/>
            <person name="Floudas D."/>
            <person name="Held B.W."/>
            <person name="Levasseur A."/>
            <person name="Lombard V."/>
            <person name="Morin E."/>
            <person name="Otillar R."/>
            <person name="Lindquist E.A."/>
            <person name="Sun H."/>
            <person name="LaButti K.M."/>
            <person name="Schmutz J."/>
            <person name="Jabbour D."/>
            <person name="Luo H."/>
            <person name="Baker S.E."/>
            <person name="Pisabarro A.G."/>
            <person name="Walton J.D."/>
            <person name="Blanchette R.A."/>
            <person name="Henrissat B."/>
            <person name="Martin F."/>
            <person name="Cullen D."/>
            <person name="Hibbett D.S."/>
            <person name="Grigoriev I.V."/>
        </authorList>
    </citation>
    <scope>NUCLEOTIDE SEQUENCE [LARGE SCALE GENOMIC DNA]</scope>
    <source>
        <strain evidence="16">MUCL 33604</strain>
    </source>
</reference>
<dbReference type="HOGENOM" id="CLU_008345_1_0_1"/>
<feature type="compositionally biased region" description="Polar residues" evidence="13">
    <location>
        <begin position="700"/>
        <end position="721"/>
    </location>
</feature>
<organism evidence="15 16">
    <name type="scientific">Jaapia argillacea MUCL 33604</name>
    <dbReference type="NCBI Taxonomy" id="933084"/>
    <lineage>
        <taxon>Eukaryota</taxon>
        <taxon>Fungi</taxon>
        <taxon>Dikarya</taxon>
        <taxon>Basidiomycota</taxon>
        <taxon>Agaricomycotina</taxon>
        <taxon>Agaricomycetes</taxon>
        <taxon>Agaricomycetidae</taxon>
        <taxon>Jaapiales</taxon>
        <taxon>Jaapiaceae</taxon>
        <taxon>Jaapia</taxon>
    </lineage>
</organism>
<evidence type="ECO:0000256" key="2">
    <source>
        <dbReference type="ARBA" id="ARBA00010304"/>
    </source>
</evidence>
<evidence type="ECO:0000256" key="13">
    <source>
        <dbReference type="SAM" id="MobiDB-lite"/>
    </source>
</evidence>
<evidence type="ECO:0000256" key="9">
    <source>
        <dbReference type="ARBA" id="ARBA00023204"/>
    </source>
</evidence>
<evidence type="ECO:0000256" key="7">
    <source>
        <dbReference type="ARBA" id="ARBA00022839"/>
    </source>
</evidence>
<feature type="compositionally biased region" description="Acidic residues" evidence="13">
    <location>
        <begin position="543"/>
        <end position="553"/>
    </location>
</feature>
<feature type="compositionally biased region" description="Polar residues" evidence="13">
    <location>
        <begin position="784"/>
        <end position="794"/>
    </location>
</feature>
<feature type="compositionally biased region" description="Basic residues" evidence="13">
    <location>
        <begin position="874"/>
        <end position="883"/>
    </location>
</feature>
<proteinExistence type="inferred from homology"/>
<feature type="domain" description="DNA repair metallo-beta-lactamase" evidence="14">
    <location>
        <begin position="289"/>
        <end position="397"/>
    </location>
</feature>
<evidence type="ECO:0000313" key="16">
    <source>
        <dbReference type="Proteomes" id="UP000027265"/>
    </source>
</evidence>
<keyword evidence="3" id="KW-0540">Nuclease</keyword>
<feature type="compositionally biased region" description="Low complexity" evidence="13">
    <location>
        <begin position="887"/>
        <end position="899"/>
    </location>
</feature>
<feature type="region of interest" description="Disordered" evidence="13">
    <location>
        <begin position="535"/>
        <end position="554"/>
    </location>
</feature>
<accession>A0A067PJP6</accession>
<dbReference type="InterPro" id="IPR036866">
    <property type="entry name" value="RibonucZ/Hydroxyglut_hydro"/>
</dbReference>
<feature type="region of interest" description="Disordered" evidence="13">
    <location>
        <begin position="771"/>
        <end position="806"/>
    </location>
</feature>
<dbReference type="GO" id="GO:0000723">
    <property type="term" value="P:telomere maintenance"/>
    <property type="evidence" value="ECO:0007669"/>
    <property type="project" value="TreeGrafter"/>
</dbReference>
<comment type="subcellular location">
    <subcellularLocation>
        <location evidence="1">Nucleus</location>
    </subcellularLocation>
</comment>
<evidence type="ECO:0000256" key="10">
    <source>
        <dbReference type="ARBA" id="ARBA00023242"/>
    </source>
</evidence>
<feature type="region of interest" description="Disordered" evidence="13">
    <location>
        <begin position="583"/>
        <end position="741"/>
    </location>
</feature>
<dbReference type="Gene3D" id="3.40.50.12650">
    <property type="match status" value="1"/>
</dbReference>
<dbReference type="Pfam" id="PF07522">
    <property type="entry name" value="DRMBL"/>
    <property type="match status" value="1"/>
</dbReference>
<keyword evidence="10" id="KW-0539">Nucleus</keyword>
<gene>
    <name evidence="15" type="ORF">JAAARDRAFT_211212</name>
</gene>
<evidence type="ECO:0000256" key="11">
    <source>
        <dbReference type="ARBA" id="ARBA00039759"/>
    </source>
</evidence>
<protein>
    <recommendedName>
        <fullName evidence="11">Protein artemis</fullName>
    </recommendedName>
    <alternativeName>
        <fullName evidence="12">DNA cross-link repair 1C protein</fullName>
    </alternativeName>
</protein>
<feature type="compositionally biased region" description="Basic and acidic residues" evidence="13">
    <location>
        <begin position="724"/>
        <end position="736"/>
    </location>
</feature>
<keyword evidence="7" id="KW-0269">Exonuclease</keyword>
<keyword evidence="6" id="KW-0378">Hydrolase</keyword>
<evidence type="ECO:0000256" key="8">
    <source>
        <dbReference type="ARBA" id="ARBA00023172"/>
    </source>
</evidence>
<feature type="compositionally biased region" description="Low complexity" evidence="13">
    <location>
        <begin position="644"/>
        <end position="656"/>
    </location>
</feature>
<dbReference type="EMBL" id="KL197750">
    <property type="protein sequence ID" value="KDQ51247.1"/>
    <property type="molecule type" value="Genomic_DNA"/>
</dbReference>
<sequence>MPPGTPYNSLVLPYSIRVDEFTATLIPALHLLTHTHSDHIVGLSSKSFGSVVICSHDAKEMLLRHEVYAERALHEMELRGEKMRTFRHLKVDPVKGGDGSVFYVGSRDLLKPLPLHTPTEIELCHNERVLITLFDANHCPGAIMFLIQGNKGSILHTGDFRAEPWFIESLIRNPLIQEYIHTPPPSQVHARFNWNDYVPQGSKSSRKTLDAIYLDTACVLSPLVVPTKSQATSGLIELIALLPPTTVFFLNVWTWGYEDILKAIAASFHCKIHVDRYKHSIYMAISDPCLKSIVTRDASSTKFHACERFDRCEHVAEETDTQHSKEKGKSDGKHVVYVNPVTMGVSGWSLYLSEMKDKLKKGEIIHSLLVPLSRHSTLPELRSFVSLFRPRRIVPNTLTPALKGLDWLCIDKIFEDCLSPRSPGPTRRREISAGSDVVEVMKDDIGDTALKNLEGRGALEEAERWAEDGKLRRKLEVMRGYLPAGSSECALVSRLLRGTGVPEVDGSDGCEGGGHVHSENDKGKGKVEAKSWWYGRKEKGDSDQETDEGDVDDERGRTAHRLFFSESLEKGEKNGKWWVSSSPFRSDGSEEMEAEGIRDVVGEPMTPRLSLRGKGIPLTPSSRPHPGPSKLLVPDEGRSNYILSTPQTRRTSQQQPNLASPLHIPSRHKSTTSRLPNSSESPRSIPRLPSPSSYRPLEHPQNTSHAGTGSSPFLDLSQNITPIKRTDCGNPDDVRAQKRRKVEVDDCMMGEETTNSAVNLSSYKENVSIRRSATGTARDGVASRSGSVSESQSLEVAGSAGDPHQRLSVVSHKTQSPKRSKQNVGQLAVHDATLSVLIEPTADDIAREERRKMRKERELIADRLRLARPDLAVPRKRKSKHFTTIRQSPGSKSASSSQLQPPPPAAPPIPRFPPTMLRFDDDEREGTISILQSERSRMIVEGVRRQVARKKSSIVLPRLTSVDSQLAQGGDT</sequence>
<dbReference type="GO" id="GO:0003684">
    <property type="term" value="F:damaged DNA binding"/>
    <property type="evidence" value="ECO:0007669"/>
    <property type="project" value="TreeGrafter"/>
</dbReference>
<name>A0A067PJP6_9AGAM</name>
<dbReference type="AlphaFoldDB" id="A0A067PJP6"/>
<dbReference type="Proteomes" id="UP000027265">
    <property type="component" value="Unassembled WGS sequence"/>
</dbReference>
<evidence type="ECO:0000256" key="5">
    <source>
        <dbReference type="ARBA" id="ARBA00022763"/>
    </source>
</evidence>
<evidence type="ECO:0000256" key="12">
    <source>
        <dbReference type="ARBA" id="ARBA00042677"/>
    </source>
</evidence>
<dbReference type="SUPFAM" id="SSF56281">
    <property type="entry name" value="Metallo-hydrolase/oxidoreductase"/>
    <property type="match status" value="1"/>
</dbReference>
<dbReference type="InParanoid" id="A0A067PJP6"/>
<dbReference type="PANTHER" id="PTHR23240">
    <property type="entry name" value="DNA CROSS-LINK REPAIR PROTEIN PSO2/SNM1-RELATED"/>
    <property type="match status" value="1"/>
</dbReference>
<keyword evidence="16" id="KW-1185">Reference proteome</keyword>
<keyword evidence="8" id="KW-0233">DNA recombination</keyword>
<feature type="compositionally biased region" description="Low complexity" evidence="13">
    <location>
        <begin position="678"/>
        <end position="695"/>
    </location>
</feature>
<dbReference type="GO" id="GO:0006303">
    <property type="term" value="P:double-strand break repair via nonhomologous end joining"/>
    <property type="evidence" value="ECO:0007669"/>
    <property type="project" value="TreeGrafter"/>
</dbReference>
<dbReference type="GO" id="GO:0004519">
    <property type="term" value="F:endonuclease activity"/>
    <property type="evidence" value="ECO:0007669"/>
    <property type="project" value="UniProtKB-KW"/>
</dbReference>
<dbReference type="Gene3D" id="3.60.15.10">
    <property type="entry name" value="Ribonuclease Z/Hydroxyacylglutathione hydrolase-like"/>
    <property type="match status" value="2"/>
</dbReference>
<feature type="region of interest" description="Disordered" evidence="13">
    <location>
        <begin position="871"/>
        <end position="924"/>
    </location>
</feature>
<evidence type="ECO:0000313" key="15">
    <source>
        <dbReference type="EMBL" id="KDQ51247.1"/>
    </source>
</evidence>
<dbReference type="GO" id="GO:0006310">
    <property type="term" value="P:DNA recombination"/>
    <property type="evidence" value="ECO:0007669"/>
    <property type="project" value="UniProtKB-KW"/>
</dbReference>
<comment type="similarity">
    <text evidence="2">Belongs to the DNA repair metallo-beta-lactamase (DRMBL) family.</text>
</comment>
<feature type="compositionally biased region" description="Pro residues" evidence="13">
    <location>
        <begin position="900"/>
        <end position="913"/>
    </location>
</feature>
<dbReference type="OrthoDB" id="5561659at2759"/>
<evidence type="ECO:0000256" key="4">
    <source>
        <dbReference type="ARBA" id="ARBA00022759"/>
    </source>
</evidence>
<dbReference type="PANTHER" id="PTHR23240:SF8">
    <property type="entry name" value="PROTEIN ARTEMIS"/>
    <property type="match status" value="1"/>
</dbReference>
<dbReference type="GO" id="GO:0036297">
    <property type="term" value="P:interstrand cross-link repair"/>
    <property type="evidence" value="ECO:0007669"/>
    <property type="project" value="TreeGrafter"/>
</dbReference>
<keyword evidence="5" id="KW-0227">DNA damage</keyword>
<dbReference type="GO" id="GO:0005634">
    <property type="term" value="C:nucleus"/>
    <property type="evidence" value="ECO:0007669"/>
    <property type="project" value="UniProtKB-SubCell"/>
</dbReference>
<dbReference type="STRING" id="933084.A0A067PJP6"/>
<keyword evidence="4" id="KW-0255">Endonuclease</keyword>